<dbReference type="PANTHER" id="PTHR30346">
    <property type="entry name" value="TRANSCRIPTIONAL DUAL REGULATOR HCAR-RELATED"/>
    <property type="match status" value="1"/>
</dbReference>
<reference evidence="7 8" key="1">
    <citation type="journal article" date="2014" name="Int. J. Syst. Evol. Microbiol.">
        <title>Complete genome sequence of Corynebacterium casei LMG S-19264T (=DSM 44701T), isolated from a smear-ripened cheese.</title>
        <authorList>
            <consortium name="US DOE Joint Genome Institute (JGI-PGF)"/>
            <person name="Walter F."/>
            <person name="Albersmeier A."/>
            <person name="Kalinowski J."/>
            <person name="Ruckert C."/>
        </authorList>
    </citation>
    <scope>NUCLEOTIDE SEQUENCE [LARGE SCALE GENOMIC DNA]</scope>
    <source>
        <strain evidence="7 8">JCM 4677</strain>
    </source>
</reference>
<organism evidence="7 8">
    <name type="scientific">Streptomyces aurantiacus</name>
    <dbReference type="NCBI Taxonomy" id="47760"/>
    <lineage>
        <taxon>Bacteria</taxon>
        <taxon>Bacillati</taxon>
        <taxon>Actinomycetota</taxon>
        <taxon>Actinomycetes</taxon>
        <taxon>Kitasatosporales</taxon>
        <taxon>Streptomycetaceae</taxon>
        <taxon>Streptomyces</taxon>
        <taxon>Streptomyces aurantiacus group</taxon>
    </lineage>
</organism>
<keyword evidence="4" id="KW-0804">Transcription</keyword>
<dbReference type="RefSeq" id="WP_190852459.1">
    <property type="nucleotide sequence ID" value="NZ_JBHMCV010000014.1"/>
</dbReference>
<dbReference type="CDD" id="cd05466">
    <property type="entry name" value="PBP2_LTTR_substrate"/>
    <property type="match status" value="1"/>
</dbReference>
<dbReference type="Proteomes" id="UP000516444">
    <property type="component" value="Chromosome"/>
</dbReference>
<feature type="domain" description="LysR substrate-binding" evidence="6">
    <location>
        <begin position="8"/>
        <end position="137"/>
    </location>
</feature>
<dbReference type="InterPro" id="IPR005119">
    <property type="entry name" value="LysR_subst-bd"/>
</dbReference>
<keyword evidence="2" id="KW-0805">Transcription regulation</keyword>
<evidence type="ECO:0000256" key="5">
    <source>
        <dbReference type="SAM" id="MobiDB-lite"/>
    </source>
</evidence>
<dbReference type="AlphaFoldDB" id="A0A7G1P431"/>
<dbReference type="SUPFAM" id="SSF53850">
    <property type="entry name" value="Periplasmic binding protein-like II"/>
    <property type="match status" value="1"/>
</dbReference>
<dbReference type="EMBL" id="AP023440">
    <property type="protein sequence ID" value="BCL30553.1"/>
    <property type="molecule type" value="Genomic_DNA"/>
</dbReference>
<name>A0A7G1P431_9ACTN</name>
<evidence type="ECO:0000313" key="8">
    <source>
        <dbReference type="Proteomes" id="UP000516444"/>
    </source>
</evidence>
<evidence type="ECO:0000256" key="4">
    <source>
        <dbReference type="ARBA" id="ARBA00023163"/>
    </source>
</evidence>
<dbReference type="GO" id="GO:0003700">
    <property type="term" value="F:DNA-binding transcription factor activity"/>
    <property type="evidence" value="ECO:0007669"/>
    <property type="project" value="TreeGrafter"/>
</dbReference>
<accession>A0A7G1P431</accession>
<dbReference type="GO" id="GO:0032993">
    <property type="term" value="C:protein-DNA complex"/>
    <property type="evidence" value="ECO:0007669"/>
    <property type="project" value="TreeGrafter"/>
</dbReference>
<proteinExistence type="inferred from homology"/>
<evidence type="ECO:0000259" key="6">
    <source>
        <dbReference type="Pfam" id="PF03466"/>
    </source>
</evidence>
<gene>
    <name evidence="7" type="ORF">GCM10017557_54120</name>
</gene>
<evidence type="ECO:0000256" key="3">
    <source>
        <dbReference type="ARBA" id="ARBA00023125"/>
    </source>
</evidence>
<dbReference type="KEGG" id="sgm:GCM10017557_54120"/>
<protein>
    <recommendedName>
        <fullName evidence="6">LysR substrate-binding domain-containing protein</fullName>
    </recommendedName>
</protein>
<comment type="similarity">
    <text evidence="1">Belongs to the LysR transcriptional regulatory family.</text>
</comment>
<evidence type="ECO:0000256" key="1">
    <source>
        <dbReference type="ARBA" id="ARBA00009437"/>
    </source>
</evidence>
<dbReference type="PANTHER" id="PTHR30346:SF28">
    <property type="entry name" value="HTH-TYPE TRANSCRIPTIONAL REGULATOR CYNR"/>
    <property type="match status" value="1"/>
</dbReference>
<evidence type="ECO:0000256" key="2">
    <source>
        <dbReference type="ARBA" id="ARBA00023015"/>
    </source>
</evidence>
<feature type="region of interest" description="Disordered" evidence="5">
    <location>
        <begin position="130"/>
        <end position="155"/>
    </location>
</feature>
<evidence type="ECO:0000313" key="7">
    <source>
        <dbReference type="EMBL" id="BCL30553.1"/>
    </source>
</evidence>
<sequence>MRRRKLTGVRTAPTGARALARRRIRTAPLGIHTRPDHPLADGREVTWEELGRWPIITMRPGTVLHQWIRERLPDAEATVETTSARTVRTMVAQGAGAGLLARFDARQSVTGPVRVPLADADPVEVSLVQHADSQPSRSSVVVRRRGPPAGQRTCRRAGGRSAYVRPHAMAARGAAYEGVAFRGPDRAP</sequence>
<dbReference type="Gene3D" id="3.40.190.10">
    <property type="entry name" value="Periplasmic binding protein-like II"/>
    <property type="match status" value="2"/>
</dbReference>
<dbReference type="Pfam" id="PF03466">
    <property type="entry name" value="LysR_substrate"/>
    <property type="match status" value="1"/>
</dbReference>
<dbReference type="GO" id="GO:0003677">
    <property type="term" value="F:DNA binding"/>
    <property type="evidence" value="ECO:0007669"/>
    <property type="project" value="UniProtKB-KW"/>
</dbReference>
<keyword evidence="3" id="KW-0238">DNA-binding</keyword>
<keyword evidence="8" id="KW-1185">Reference proteome</keyword>